<proteinExistence type="predicted"/>
<gene>
    <name evidence="2" type="ORF">P153DRAFT_385786</name>
</gene>
<feature type="compositionally biased region" description="Low complexity" evidence="1">
    <location>
        <begin position="74"/>
        <end position="87"/>
    </location>
</feature>
<dbReference type="EMBL" id="ML977506">
    <property type="protein sequence ID" value="KAF2129580.1"/>
    <property type="molecule type" value="Genomic_DNA"/>
</dbReference>
<reference evidence="2" key="1">
    <citation type="journal article" date="2020" name="Stud. Mycol.">
        <title>101 Dothideomycetes genomes: a test case for predicting lifestyles and emergence of pathogens.</title>
        <authorList>
            <person name="Haridas S."/>
            <person name="Albert R."/>
            <person name="Binder M."/>
            <person name="Bloem J."/>
            <person name="Labutti K."/>
            <person name="Salamov A."/>
            <person name="Andreopoulos B."/>
            <person name="Baker S."/>
            <person name="Barry K."/>
            <person name="Bills G."/>
            <person name="Bluhm B."/>
            <person name="Cannon C."/>
            <person name="Castanera R."/>
            <person name="Culley D."/>
            <person name="Daum C."/>
            <person name="Ezra D."/>
            <person name="Gonzalez J."/>
            <person name="Henrissat B."/>
            <person name="Kuo A."/>
            <person name="Liang C."/>
            <person name="Lipzen A."/>
            <person name="Lutzoni F."/>
            <person name="Magnuson J."/>
            <person name="Mondo S."/>
            <person name="Nolan M."/>
            <person name="Ohm R."/>
            <person name="Pangilinan J."/>
            <person name="Park H.-J."/>
            <person name="Ramirez L."/>
            <person name="Alfaro M."/>
            <person name="Sun H."/>
            <person name="Tritt A."/>
            <person name="Yoshinaga Y."/>
            <person name="Zwiers L.-H."/>
            <person name="Turgeon B."/>
            <person name="Goodwin S."/>
            <person name="Spatafora J."/>
            <person name="Crous P."/>
            <person name="Grigoriev I."/>
        </authorList>
    </citation>
    <scope>NUCLEOTIDE SEQUENCE</scope>
    <source>
        <strain evidence="2">CBS 119687</strain>
    </source>
</reference>
<feature type="region of interest" description="Disordered" evidence="1">
    <location>
        <begin position="244"/>
        <end position="308"/>
    </location>
</feature>
<evidence type="ECO:0000313" key="2">
    <source>
        <dbReference type="EMBL" id="KAF2129580.1"/>
    </source>
</evidence>
<feature type="region of interest" description="Disordered" evidence="1">
    <location>
        <begin position="144"/>
        <end position="189"/>
    </location>
</feature>
<protein>
    <submittedName>
        <fullName evidence="2">Uncharacterized protein</fullName>
    </submittedName>
</protein>
<dbReference type="GeneID" id="54410894"/>
<dbReference type="RefSeq" id="XP_033523969.1">
    <property type="nucleotide sequence ID" value="XM_033670462.1"/>
</dbReference>
<evidence type="ECO:0000313" key="3">
    <source>
        <dbReference type="Proteomes" id="UP000799771"/>
    </source>
</evidence>
<feature type="compositionally biased region" description="Low complexity" evidence="1">
    <location>
        <begin position="109"/>
        <end position="127"/>
    </location>
</feature>
<organism evidence="2 3">
    <name type="scientific">Dothidotthia symphoricarpi CBS 119687</name>
    <dbReference type="NCBI Taxonomy" id="1392245"/>
    <lineage>
        <taxon>Eukaryota</taxon>
        <taxon>Fungi</taxon>
        <taxon>Dikarya</taxon>
        <taxon>Ascomycota</taxon>
        <taxon>Pezizomycotina</taxon>
        <taxon>Dothideomycetes</taxon>
        <taxon>Pleosporomycetidae</taxon>
        <taxon>Pleosporales</taxon>
        <taxon>Dothidotthiaceae</taxon>
        <taxon>Dothidotthia</taxon>
    </lineage>
</organism>
<evidence type="ECO:0000256" key="1">
    <source>
        <dbReference type="SAM" id="MobiDB-lite"/>
    </source>
</evidence>
<accession>A0A6A6ACT1</accession>
<dbReference type="AlphaFoldDB" id="A0A6A6ACT1"/>
<feature type="region of interest" description="Disordered" evidence="1">
    <location>
        <begin position="68"/>
        <end position="127"/>
    </location>
</feature>
<name>A0A6A6ACT1_9PLEO</name>
<dbReference type="Proteomes" id="UP000799771">
    <property type="component" value="Unassembled WGS sequence"/>
</dbReference>
<dbReference type="OrthoDB" id="5226159at2759"/>
<sequence>MNLKKLVATLRRAILCCNDRKSKPEPAMQIGLPTNVRRVDISALIPGLSDSERREIHANASRDAVNIAGLQLQASTRPTTASASRPTTSHRHPSTSPLQLNPFHPSGPPTSTSSPTSVYSPSSVAPSFSVPCEPVDVALNAASTHLPSSVPTPPQQLHDEDSSPPVRTKSMRGEEKEAGCESSSEDSFKEVRTSSAGGAQGSIHAGTADLWYEVQVKQTGTDADTETVGPWGRETVSVMEAVDVPNTGSKEEQNLEDGESGSRLESRYNASTLNDGVVGKAAEDTRLVNGMKSNTGWEEGTSLENHQD</sequence>
<keyword evidence="3" id="KW-1185">Reference proteome</keyword>